<dbReference type="PRINTS" id="PR01100">
    <property type="entry name" value="SHIKIMTKNASE"/>
</dbReference>
<dbReference type="STRING" id="714315.GCA_000516535_00944"/>
<dbReference type="EC" id="2.7.1.71" evidence="3 11"/>
<comment type="function">
    <text evidence="11">Catalyzes the specific phosphorylation of the 3-hydroxyl group of shikimic acid using ATP as a cosubstrate.</text>
</comment>
<dbReference type="EMBL" id="AP019822">
    <property type="protein sequence ID" value="BBM36021.1"/>
    <property type="molecule type" value="Genomic_DNA"/>
</dbReference>
<evidence type="ECO:0000256" key="10">
    <source>
        <dbReference type="ARBA" id="ARBA00048567"/>
    </source>
</evidence>
<evidence type="ECO:0000313" key="13">
    <source>
        <dbReference type="Proteomes" id="UP000321606"/>
    </source>
</evidence>
<comment type="similarity">
    <text evidence="2 11">Belongs to the shikimate kinase family.</text>
</comment>
<evidence type="ECO:0000256" key="7">
    <source>
        <dbReference type="ARBA" id="ARBA00022777"/>
    </source>
</evidence>
<accession>A0A510JC54</accession>
<keyword evidence="8 11" id="KW-0067">ATP-binding</keyword>
<keyword evidence="9 11" id="KW-0057">Aromatic amino acid biosynthesis</keyword>
<dbReference type="UniPathway" id="UPA00053">
    <property type="reaction ID" value="UER00088"/>
</dbReference>
<comment type="pathway">
    <text evidence="1 11">Metabolic intermediate biosynthesis; chorismate biosynthesis; chorismate from D-erythrose 4-phosphate and phosphoenolpyruvate: step 5/7.</text>
</comment>
<dbReference type="GO" id="GO:0000287">
    <property type="term" value="F:magnesium ion binding"/>
    <property type="evidence" value="ECO:0007669"/>
    <property type="project" value="UniProtKB-UniRule"/>
</dbReference>
<keyword evidence="6 11" id="KW-0547">Nucleotide-binding</keyword>
<feature type="binding site" evidence="11">
    <location>
        <position position="33"/>
    </location>
    <ligand>
        <name>substrate</name>
    </ligand>
</feature>
<dbReference type="InterPro" id="IPR000623">
    <property type="entry name" value="Shikimate_kinase/TSH1"/>
</dbReference>
<protein>
    <recommendedName>
        <fullName evidence="3 11">Shikimate kinase</fullName>
        <shortName evidence="11">SK</shortName>
        <ecNumber evidence="3 11">2.7.1.71</ecNumber>
    </recommendedName>
</protein>
<feature type="binding site" evidence="11">
    <location>
        <begin position="11"/>
        <end position="16"/>
    </location>
    <ligand>
        <name>ATP</name>
        <dbReference type="ChEBI" id="CHEBI:30616"/>
    </ligand>
</feature>
<name>A0A510JC54_9FUSO</name>
<evidence type="ECO:0000256" key="8">
    <source>
        <dbReference type="ARBA" id="ARBA00022840"/>
    </source>
</evidence>
<dbReference type="CDD" id="cd00464">
    <property type="entry name" value="SK"/>
    <property type="match status" value="1"/>
</dbReference>
<comment type="catalytic activity">
    <reaction evidence="10 11">
        <text>shikimate + ATP = 3-phosphoshikimate + ADP + H(+)</text>
        <dbReference type="Rhea" id="RHEA:13121"/>
        <dbReference type="ChEBI" id="CHEBI:15378"/>
        <dbReference type="ChEBI" id="CHEBI:30616"/>
        <dbReference type="ChEBI" id="CHEBI:36208"/>
        <dbReference type="ChEBI" id="CHEBI:145989"/>
        <dbReference type="ChEBI" id="CHEBI:456216"/>
        <dbReference type="EC" id="2.7.1.71"/>
    </reaction>
</comment>
<dbReference type="GO" id="GO:0005524">
    <property type="term" value="F:ATP binding"/>
    <property type="evidence" value="ECO:0007669"/>
    <property type="project" value="UniProtKB-UniRule"/>
</dbReference>
<evidence type="ECO:0000256" key="9">
    <source>
        <dbReference type="ARBA" id="ARBA00023141"/>
    </source>
</evidence>
<feature type="binding site" evidence="11">
    <location>
        <position position="131"/>
    </location>
    <ligand>
        <name>substrate</name>
    </ligand>
</feature>
<keyword evidence="11" id="KW-0479">Metal-binding</keyword>
<comment type="subcellular location">
    <subcellularLocation>
        <location evidence="11">Cytoplasm</location>
    </subcellularLocation>
</comment>
<feature type="binding site" evidence="11">
    <location>
        <position position="115"/>
    </location>
    <ligand>
        <name>ATP</name>
        <dbReference type="ChEBI" id="CHEBI:30616"/>
    </ligand>
</feature>
<sequence length="172" mass="20062">MKNIILIGMPASGKTTVGKLLAKKINYEHYDADRYLEKNEEKRISEIFSEKGEEYFRNLEEKYLKELSGKNGVIISTGGGAVKRKENMEELKKNGIIVFLSRKVDDIAKENHKYRPLLQNIENIHKLYRERIELYRKYADITVENDDTLSNVVNKTAKILKEKKFIYQGDSE</sequence>
<dbReference type="GO" id="GO:0009423">
    <property type="term" value="P:chorismate biosynthetic process"/>
    <property type="evidence" value="ECO:0007669"/>
    <property type="project" value="UniProtKB-UniRule"/>
</dbReference>
<feature type="binding site" evidence="11">
    <location>
        <position position="15"/>
    </location>
    <ligand>
        <name>Mg(2+)</name>
        <dbReference type="ChEBI" id="CHEBI:18420"/>
    </ligand>
</feature>
<reference evidence="12 13" key="1">
    <citation type="submission" date="2019-07" db="EMBL/GenBank/DDBJ databases">
        <title>Complete Genome Sequence of Leptotrichia goodfellowii Strain JCM 16774.</title>
        <authorList>
            <person name="Watanabe S."/>
            <person name="Cui L."/>
        </authorList>
    </citation>
    <scope>NUCLEOTIDE SEQUENCE [LARGE SCALE GENOMIC DNA]</scope>
    <source>
        <strain evidence="12 13">JCM16774</strain>
    </source>
</reference>
<dbReference type="PROSITE" id="PS01128">
    <property type="entry name" value="SHIKIMATE_KINASE"/>
    <property type="match status" value="1"/>
</dbReference>
<keyword evidence="11" id="KW-0460">Magnesium</keyword>
<evidence type="ECO:0000256" key="5">
    <source>
        <dbReference type="ARBA" id="ARBA00022679"/>
    </source>
</evidence>
<dbReference type="GO" id="GO:0005829">
    <property type="term" value="C:cytosol"/>
    <property type="evidence" value="ECO:0007669"/>
    <property type="project" value="TreeGrafter"/>
</dbReference>
<comment type="subunit">
    <text evidence="11">Monomer.</text>
</comment>
<feature type="binding site" evidence="11">
    <location>
        <position position="57"/>
    </location>
    <ligand>
        <name>substrate</name>
    </ligand>
</feature>
<dbReference type="Proteomes" id="UP000321606">
    <property type="component" value="Chromosome"/>
</dbReference>
<evidence type="ECO:0000256" key="4">
    <source>
        <dbReference type="ARBA" id="ARBA00022605"/>
    </source>
</evidence>
<dbReference type="InterPro" id="IPR031322">
    <property type="entry name" value="Shikimate/glucono_kinase"/>
</dbReference>
<organism evidence="12 13">
    <name type="scientific">Pseudoleptotrichia goodfellowii</name>
    <dbReference type="NCBI Taxonomy" id="157692"/>
    <lineage>
        <taxon>Bacteria</taxon>
        <taxon>Fusobacteriati</taxon>
        <taxon>Fusobacteriota</taxon>
        <taxon>Fusobacteriia</taxon>
        <taxon>Fusobacteriales</taxon>
        <taxon>Leptotrichiaceae</taxon>
        <taxon>Pseudoleptotrichia</taxon>
    </lineage>
</organism>
<dbReference type="InterPro" id="IPR023000">
    <property type="entry name" value="Shikimate_kinase_CS"/>
</dbReference>
<dbReference type="PANTHER" id="PTHR21087:SF16">
    <property type="entry name" value="SHIKIMATE KINASE 1, CHLOROPLASTIC"/>
    <property type="match status" value="1"/>
</dbReference>
<evidence type="ECO:0000256" key="2">
    <source>
        <dbReference type="ARBA" id="ARBA00006997"/>
    </source>
</evidence>
<dbReference type="RefSeq" id="WP_026737432.1">
    <property type="nucleotide sequence ID" value="NZ_AP019822.1"/>
</dbReference>
<dbReference type="GO" id="GO:0008652">
    <property type="term" value="P:amino acid biosynthetic process"/>
    <property type="evidence" value="ECO:0007669"/>
    <property type="project" value="UniProtKB-KW"/>
</dbReference>
<dbReference type="GO" id="GO:0009073">
    <property type="term" value="P:aromatic amino acid family biosynthetic process"/>
    <property type="evidence" value="ECO:0007669"/>
    <property type="project" value="UniProtKB-KW"/>
</dbReference>
<dbReference type="GO" id="GO:0004765">
    <property type="term" value="F:shikimate kinase activity"/>
    <property type="evidence" value="ECO:0007669"/>
    <property type="project" value="UniProtKB-UniRule"/>
</dbReference>
<keyword evidence="4 11" id="KW-0028">Amino-acid biosynthesis</keyword>
<dbReference type="KEGG" id="lgo:JCM16774_0953"/>
<keyword evidence="11" id="KW-0963">Cytoplasm</keyword>
<proteinExistence type="inferred from homology"/>
<evidence type="ECO:0000313" key="12">
    <source>
        <dbReference type="EMBL" id="BBM36021.1"/>
    </source>
</evidence>
<dbReference type="PANTHER" id="PTHR21087">
    <property type="entry name" value="SHIKIMATE KINASE"/>
    <property type="match status" value="1"/>
</dbReference>
<dbReference type="Gene3D" id="3.40.50.300">
    <property type="entry name" value="P-loop containing nucleotide triphosphate hydrolases"/>
    <property type="match status" value="1"/>
</dbReference>
<keyword evidence="5 11" id="KW-0808">Transferase</keyword>
<comment type="caution">
    <text evidence="11">Lacks conserved residue(s) required for the propagation of feature annotation.</text>
</comment>
<comment type="cofactor">
    <cofactor evidence="11">
        <name>Mg(2+)</name>
        <dbReference type="ChEBI" id="CHEBI:18420"/>
    </cofactor>
    <text evidence="11">Binds 1 Mg(2+) ion per subunit.</text>
</comment>
<evidence type="ECO:0000256" key="3">
    <source>
        <dbReference type="ARBA" id="ARBA00012154"/>
    </source>
</evidence>
<dbReference type="InterPro" id="IPR027417">
    <property type="entry name" value="P-loop_NTPase"/>
</dbReference>
<dbReference type="AlphaFoldDB" id="A0A510JC54"/>
<dbReference type="HAMAP" id="MF_00109">
    <property type="entry name" value="Shikimate_kinase"/>
    <property type="match status" value="1"/>
</dbReference>
<keyword evidence="7 11" id="KW-0418">Kinase</keyword>
<gene>
    <name evidence="11" type="primary">aroK</name>
    <name evidence="12" type="ORF">JCM16774_0953</name>
</gene>
<evidence type="ECO:0000256" key="11">
    <source>
        <dbReference type="HAMAP-Rule" id="MF_00109"/>
    </source>
</evidence>
<dbReference type="SUPFAM" id="SSF52540">
    <property type="entry name" value="P-loop containing nucleoside triphosphate hydrolases"/>
    <property type="match status" value="1"/>
</dbReference>
<evidence type="ECO:0000256" key="6">
    <source>
        <dbReference type="ARBA" id="ARBA00022741"/>
    </source>
</evidence>
<dbReference type="Pfam" id="PF01202">
    <property type="entry name" value="SKI"/>
    <property type="match status" value="1"/>
</dbReference>
<dbReference type="OrthoDB" id="9800332at2"/>
<feature type="binding site" evidence="11">
    <location>
        <position position="79"/>
    </location>
    <ligand>
        <name>substrate</name>
    </ligand>
</feature>
<evidence type="ECO:0000256" key="1">
    <source>
        <dbReference type="ARBA" id="ARBA00004842"/>
    </source>
</evidence>